<evidence type="ECO:0000313" key="12">
    <source>
        <dbReference type="Proteomes" id="UP000003416"/>
    </source>
</evidence>
<feature type="transmembrane region" description="Helical" evidence="9">
    <location>
        <begin position="108"/>
        <end position="125"/>
    </location>
</feature>
<feature type="transmembrane region" description="Helical" evidence="9">
    <location>
        <begin position="70"/>
        <end position="88"/>
    </location>
</feature>
<feature type="transmembrane region" description="Helical" evidence="9">
    <location>
        <begin position="228"/>
        <end position="246"/>
    </location>
</feature>
<protein>
    <submittedName>
        <fullName evidence="11">Na+/H+ antiporter family protein</fullName>
    </submittedName>
</protein>
<organism evidence="11 12">
    <name type="scientific">Bacteroides fluxus YIT 12057</name>
    <dbReference type="NCBI Taxonomy" id="763034"/>
    <lineage>
        <taxon>Bacteria</taxon>
        <taxon>Pseudomonadati</taxon>
        <taxon>Bacteroidota</taxon>
        <taxon>Bacteroidia</taxon>
        <taxon>Bacteroidales</taxon>
        <taxon>Bacteroidaceae</taxon>
        <taxon>Bacteroides</taxon>
    </lineage>
</organism>
<keyword evidence="6 9" id="KW-1133">Transmembrane helix</keyword>
<feature type="transmembrane region" description="Helical" evidence="9">
    <location>
        <begin position="187"/>
        <end position="207"/>
    </location>
</feature>
<evidence type="ECO:0000256" key="6">
    <source>
        <dbReference type="ARBA" id="ARBA00022989"/>
    </source>
</evidence>
<evidence type="ECO:0000256" key="5">
    <source>
        <dbReference type="ARBA" id="ARBA00022692"/>
    </source>
</evidence>
<dbReference type="PANTHER" id="PTHR33451:SF5">
    <property type="entry name" value="NA+_H+ ANTIPORTER"/>
    <property type="match status" value="1"/>
</dbReference>
<feature type="transmembrane region" description="Helical" evidence="9">
    <location>
        <begin position="294"/>
        <end position="311"/>
    </location>
</feature>
<dbReference type="Proteomes" id="UP000003416">
    <property type="component" value="Unassembled WGS sequence"/>
</dbReference>
<feature type="transmembrane region" description="Helical" evidence="9">
    <location>
        <begin position="266"/>
        <end position="287"/>
    </location>
</feature>
<comment type="caution">
    <text evidence="11">The sequence shown here is derived from an EMBL/GenBank/DDBJ whole genome shotgun (WGS) entry which is preliminary data.</text>
</comment>
<feature type="transmembrane region" description="Helical" evidence="9">
    <location>
        <begin position="323"/>
        <end position="344"/>
    </location>
</feature>
<dbReference type="InterPro" id="IPR052180">
    <property type="entry name" value="NhaC_Na-H+_Antiporter"/>
</dbReference>
<dbReference type="PANTHER" id="PTHR33451">
    <property type="entry name" value="MALATE-2H(+)/NA(+)-LACTATE ANTIPORTER"/>
    <property type="match status" value="1"/>
</dbReference>
<keyword evidence="5 9" id="KW-0812">Transmembrane</keyword>
<gene>
    <name evidence="11" type="ORF">HMPREF9446_00977</name>
</gene>
<feature type="transmembrane region" description="Helical" evidence="9">
    <location>
        <begin position="7"/>
        <end position="23"/>
    </location>
</feature>
<evidence type="ECO:0000256" key="7">
    <source>
        <dbReference type="ARBA" id="ARBA00023136"/>
    </source>
</evidence>
<reference evidence="11 12" key="1">
    <citation type="submission" date="2011-02" db="EMBL/GenBank/DDBJ databases">
        <authorList>
            <person name="Weinstock G."/>
            <person name="Sodergren E."/>
            <person name="Clifton S."/>
            <person name="Fulton L."/>
            <person name="Fulton B."/>
            <person name="Courtney L."/>
            <person name="Fronick C."/>
            <person name="Harrison M."/>
            <person name="Strong C."/>
            <person name="Farmer C."/>
            <person name="Delahaunty K."/>
            <person name="Markovic C."/>
            <person name="Hall O."/>
            <person name="Minx P."/>
            <person name="Tomlinson C."/>
            <person name="Mitreva M."/>
            <person name="Hou S."/>
            <person name="Chen J."/>
            <person name="Wollam A."/>
            <person name="Pepin K.H."/>
            <person name="Johnson M."/>
            <person name="Bhonagiri V."/>
            <person name="Zhang X."/>
            <person name="Suruliraj S."/>
            <person name="Warren W."/>
            <person name="Chinwalla A."/>
            <person name="Mardis E.R."/>
            <person name="Wilson R.K."/>
        </authorList>
    </citation>
    <scope>NUCLEOTIDE SEQUENCE [LARGE SCALE GENOMIC DNA]</scope>
    <source>
        <strain evidence="11 12">YIT 12057</strain>
    </source>
</reference>
<feature type="domain" description="Na+/H+ antiporter NhaC-like C-terminal" evidence="10">
    <location>
        <begin position="256"/>
        <end position="472"/>
    </location>
</feature>
<dbReference type="GO" id="GO:0015297">
    <property type="term" value="F:antiporter activity"/>
    <property type="evidence" value="ECO:0007669"/>
    <property type="project" value="UniProtKB-KW"/>
</dbReference>
<keyword evidence="2" id="KW-0813">Transport</keyword>
<dbReference type="eggNOG" id="COG1757">
    <property type="taxonomic scope" value="Bacteria"/>
</dbReference>
<dbReference type="AlphaFoldDB" id="F3PQI3"/>
<feature type="transmembrane region" description="Helical" evidence="9">
    <location>
        <begin position="146"/>
        <end position="175"/>
    </location>
</feature>
<evidence type="ECO:0000313" key="11">
    <source>
        <dbReference type="EMBL" id="EGF58811.1"/>
    </source>
</evidence>
<feature type="transmembrane region" description="Helical" evidence="9">
    <location>
        <begin position="424"/>
        <end position="444"/>
    </location>
</feature>
<feature type="transmembrane region" description="Helical" evidence="9">
    <location>
        <begin position="43"/>
        <end position="63"/>
    </location>
</feature>
<evidence type="ECO:0000256" key="2">
    <source>
        <dbReference type="ARBA" id="ARBA00022448"/>
    </source>
</evidence>
<evidence type="ECO:0000256" key="8">
    <source>
        <dbReference type="ARBA" id="ARBA00038435"/>
    </source>
</evidence>
<dbReference type="InterPro" id="IPR018461">
    <property type="entry name" value="Na/H_Antiport_NhaC-like_C"/>
</dbReference>
<comment type="subcellular location">
    <subcellularLocation>
        <location evidence="1">Cell membrane</location>
        <topology evidence="1">Multi-pass membrane protein</topology>
    </subcellularLocation>
</comment>
<dbReference type="EMBL" id="AFBN01000016">
    <property type="protein sequence ID" value="EGF58811.1"/>
    <property type="molecule type" value="Genomic_DNA"/>
</dbReference>
<sequence length="482" mass="51264">MEGGAKLFCAALCFSYLCGRIWFHLNNTAMPTITDTNSKPKGGWWALSPLMVFLCLYLVTSLLVNDFYKVPITVAFLLSSCYAIAITRRLNLEQRIYQFSVGASNKNIMLMVWIFILAGAFAQSAKQMGAIDATVNLTLHILPDNLLLAGIFIAACFISLSIGTSVGTIVALTPVAVGLAEKTGTDLPYMVAIVVGGSFFGDNLSFISDTTIASTKTQDCVMRDKFRVNFSIVVPAAILVLCLYVFQGLSVSAPAQVQTIEWIKVIPYLIVLGTAVAGVNVMLVLLLGILSTGIIGICTATGILGIGTAATENVTAGTAFFDWFGAMGTGITGMGELIIITLLAGGMLETIRYNGGIDFIISRLTSHVTGKRGAEFSIAALVSIANLCTANNTIAIITTGPIAKDIAQRFHLDRRKTASILDTFSCLVQGLIPYGAQMLIAAGLASISPLSIIGNLYYPFCMGACAILAILVRYPKKYSGDL</sequence>
<evidence type="ECO:0000256" key="4">
    <source>
        <dbReference type="ARBA" id="ARBA00022475"/>
    </source>
</evidence>
<comment type="similarity">
    <text evidence="8">Belongs to the NhaC Na(+)/H(+) (TC 2.A.35) antiporter family.</text>
</comment>
<keyword evidence="4" id="KW-1003">Cell membrane</keyword>
<evidence type="ECO:0000256" key="1">
    <source>
        <dbReference type="ARBA" id="ARBA00004651"/>
    </source>
</evidence>
<feature type="transmembrane region" description="Helical" evidence="9">
    <location>
        <begin position="456"/>
        <end position="474"/>
    </location>
</feature>
<dbReference type="GO" id="GO:0005886">
    <property type="term" value="C:plasma membrane"/>
    <property type="evidence" value="ECO:0007669"/>
    <property type="project" value="UniProtKB-SubCell"/>
</dbReference>
<keyword evidence="3" id="KW-0050">Antiport</keyword>
<feature type="domain" description="Na+/H+ antiporter NhaC-like C-terminal" evidence="10">
    <location>
        <begin position="106"/>
        <end position="248"/>
    </location>
</feature>
<keyword evidence="12" id="KW-1185">Reference proteome</keyword>
<dbReference type="HOGENOM" id="CLU_043525_0_0_10"/>
<evidence type="ECO:0000256" key="9">
    <source>
        <dbReference type="SAM" id="Phobius"/>
    </source>
</evidence>
<name>F3PQI3_9BACE</name>
<proteinExistence type="inferred from homology"/>
<keyword evidence="7 9" id="KW-0472">Membrane</keyword>
<evidence type="ECO:0000256" key="3">
    <source>
        <dbReference type="ARBA" id="ARBA00022449"/>
    </source>
</evidence>
<dbReference type="STRING" id="763034.HMPREF9446_00977"/>
<evidence type="ECO:0000259" key="10">
    <source>
        <dbReference type="Pfam" id="PF03553"/>
    </source>
</evidence>
<accession>F3PQI3</accession>
<dbReference type="Pfam" id="PF03553">
    <property type="entry name" value="Na_H_antiporter"/>
    <property type="match status" value="2"/>
</dbReference>